<dbReference type="CDD" id="cd00067">
    <property type="entry name" value="GAL4"/>
    <property type="match status" value="1"/>
</dbReference>
<keyword evidence="3" id="KW-0805">Transcription regulation</keyword>
<keyword evidence="2" id="KW-0479">Metal-binding</keyword>
<keyword evidence="5" id="KW-0539">Nucleus</keyword>
<proteinExistence type="predicted"/>
<reference evidence="8" key="1">
    <citation type="submission" date="2023-06" db="EMBL/GenBank/DDBJ databases">
        <authorList>
            <consortium name="Lawrence Berkeley National Laboratory"/>
            <person name="Ahrendt S."/>
            <person name="Sahu N."/>
            <person name="Indic B."/>
            <person name="Wong-Bajracharya J."/>
            <person name="Merenyi Z."/>
            <person name="Ke H.-M."/>
            <person name="Monk M."/>
            <person name="Kocsube S."/>
            <person name="Drula E."/>
            <person name="Lipzen A."/>
            <person name="Balint B."/>
            <person name="Henrissat B."/>
            <person name="Andreopoulos B."/>
            <person name="Martin F.M."/>
            <person name="Harder C.B."/>
            <person name="Rigling D."/>
            <person name="Ford K.L."/>
            <person name="Foster G.D."/>
            <person name="Pangilinan J."/>
            <person name="Papanicolaou A."/>
            <person name="Barry K."/>
            <person name="LaButti K."/>
            <person name="Viragh M."/>
            <person name="Koriabine M."/>
            <person name="Yan M."/>
            <person name="Riley R."/>
            <person name="Champramary S."/>
            <person name="Plett K.L."/>
            <person name="Tsai I.J."/>
            <person name="Slot J."/>
            <person name="Sipos G."/>
            <person name="Plett J."/>
            <person name="Nagy L.G."/>
            <person name="Grigoriev I.V."/>
        </authorList>
    </citation>
    <scope>NUCLEOTIDE SEQUENCE</scope>
    <source>
        <strain evidence="8">FPL87.14</strain>
    </source>
</reference>
<dbReference type="Pfam" id="PF00172">
    <property type="entry name" value="Zn_clus"/>
    <property type="match status" value="1"/>
</dbReference>
<dbReference type="EMBL" id="JAUEPT010000030">
    <property type="protein sequence ID" value="KAK0441358.1"/>
    <property type="molecule type" value="Genomic_DNA"/>
</dbReference>
<dbReference type="InterPro" id="IPR036864">
    <property type="entry name" value="Zn2-C6_fun-type_DNA-bd_sf"/>
</dbReference>
<name>A0AA39JJ27_9AGAR</name>
<dbReference type="PROSITE" id="PS00463">
    <property type="entry name" value="ZN2_CY6_FUNGAL_1"/>
    <property type="match status" value="1"/>
</dbReference>
<dbReference type="SUPFAM" id="SSF57701">
    <property type="entry name" value="Zn2/Cys6 DNA-binding domain"/>
    <property type="match status" value="1"/>
</dbReference>
<keyword evidence="4" id="KW-0804">Transcription</keyword>
<dbReference type="CDD" id="cd12148">
    <property type="entry name" value="fungal_TF_MHR"/>
    <property type="match status" value="1"/>
</dbReference>
<dbReference type="InterPro" id="IPR007219">
    <property type="entry name" value="XnlR_reg_dom"/>
</dbReference>
<evidence type="ECO:0000259" key="7">
    <source>
        <dbReference type="PROSITE" id="PS50048"/>
    </source>
</evidence>
<organism evidence="8 9">
    <name type="scientific">Armillaria borealis</name>
    <dbReference type="NCBI Taxonomy" id="47425"/>
    <lineage>
        <taxon>Eukaryota</taxon>
        <taxon>Fungi</taxon>
        <taxon>Dikarya</taxon>
        <taxon>Basidiomycota</taxon>
        <taxon>Agaricomycotina</taxon>
        <taxon>Agaricomycetes</taxon>
        <taxon>Agaricomycetidae</taxon>
        <taxon>Agaricales</taxon>
        <taxon>Marasmiineae</taxon>
        <taxon>Physalacriaceae</taxon>
        <taxon>Armillaria</taxon>
    </lineage>
</organism>
<sequence>MPKAAASLARGSACLCCRKRKLKCDGGRPVCRQCSKMNRVEECEYDDMTVKSRTQKLQEKLTMLETRLRELESEPSRSSQTSSAETSPEAGPSTSPTSAILAPVAPSAITDGGPTSLSTTFQDFNTFDPTWTVNSPSSSSSSVELAAFPGVFGEGPVDHLWPSVTASSSQVAPFLEGNDNLGSGFEISPGVYPVPTHADPNFASSFFPQWDPKTPLPNEHRTVLMNIFLLHRHQFSFEGDISRFDDSVPANIFRPEPHPALLNAIYLLGCHFARSPYYSGLEPIFFNKALSEITLALDSSDRLVDIIETSCLLAVYLYINSRFLEGYCHAFSAARLAVGIGLHQITSEPYDSSAPSQQAAVSTIPIPAPRSQEEMRDRIAAFWQVFIVDRCWTVANGLPLALPDGDSPNSRIKTPWPIPSEAGIDPSTYIPLLRAKAVALLERASRMASGTIVFPYSPISLFHNLIVSNKNDDYWANYNAAEIALKLLSASLPAFIGFEPWRMQAPFIDVDLFAIHSAVHGAMIHLYKDVNEGETQKGMRTILSLIRQLNNDDYEFLEPTLCATWTCVAKEYIRSIHTANQNSGGSDAYAVTIAEQEIGVLISAMKMLSAFFPIAGEHAKKIEQELQETQGST</sequence>
<comment type="caution">
    <text evidence="8">The sequence shown here is derived from an EMBL/GenBank/DDBJ whole genome shotgun (WGS) entry which is preliminary data.</text>
</comment>
<dbReference type="Gene3D" id="4.10.240.10">
    <property type="entry name" value="Zn(2)-C6 fungal-type DNA-binding domain"/>
    <property type="match status" value="1"/>
</dbReference>
<evidence type="ECO:0000256" key="3">
    <source>
        <dbReference type="ARBA" id="ARBA00023015"/>
    </source>
</evidence>
<evidence type="ECO:0000256" key="4">
    <source>
        <dbReference type="ARBA" id="ARBA00023163"/>
    </source>
</evidence>
<dbReference type="AlphaFoldDB" id="A0AA39JJ27"/>
<accession>A0AA39JJ27</accession>
<dbReference type="GO" id="GO:0000981">
    <property type="term" value="F:DNA-binding transcription factor activity, RNA polymerase II-specific"/>
    <property type="evidence" value="ECO:0007669"/>
    <property type="project" value="InterPro"/>
</dbReference>
<evidence type="ECO:0000313" key="8">
    <source>
        <dbReference type="EMBL" id="KAK0441358.1"/>
    </source>
</evidence>
<evidence type="ECO:0000256" key="5">
    <source>
        <dbReference type="ARBA" id="ARBA00023242"/>
    </source>
</evidence>
<dbReference type="SMART" id="SM00906">
    <property type="entry name" value="Fungal_trans"/>
    <property type="match status" value="1"/>
</dbReference>
<dbReference type="PROSITE" id="PS50048">
    <property type="entry name" value="ZN2_CY6_FUNGAL_2"/>
    <property type="match status" value="1"/>
</dbReference>
<dbReference type="PANTHER" id="PTHR47338">
    <property type="entry name" value="ZN(II)2CYS6 TRANSCRIPTION FACTOR (EUROFUNG)-RELATED"/>
    <property type="match status" value="1"/>
</dbReference>
<evidence type="ECO:0000256" key="6">
    <source>
        <dbReference type="SAM" id="MobiDB-lite"/>
    </source>
</evidence>
<dbReference type="InterPro" id="IPR001138">
    <property type="entry name" value="Zn2Cys6_DnaBD"/>
</dbReference>
<feature type="compositionally biased region" description="Low complexity" evidence="6">
    <location>
        <begin position="76"/>
        <end position="90"/>
    </location>
</feature>
<dbReference type="GO" id="GO:0003677">
    <property type="term" value="F:DNA binding"/>
    <property type="evidence" value="ECO:0007669"/>
    <property type="project" value="InterPro"/>
</dbReference>
<evidence type="ECO:0000256" key="1">
    <source>
        <dbReference type="ARBA" id="ARBA00004123"/>
    </source>
</evidence>
<dbReference type="Proteomes" id="UP001175226">
    <property type="component" value="Unassembled WGS sequence"/>
</dbReference>
<dbReference type="GO" id="GO:0008270">
    <property type="term" value="F:zinc ion binding"/>
    <property type="evidence" value="ECO:0007669"/>
    <property type="project" value="InterPro"/>
</dbReference>
<protein>
    <recommendedName>
        <fullName evidence="7">Zn(2)-C6 fungal-type domain-containing protein</fullName>
    </recommendedName>
</protein>
<comment type="subcellular location">
    <subcellularLocation>
        <location evidence="1">Nucleus</location>
    </subcellularLocation>
</comment>
<feature type="domain" description="Zn(2)-C6 fungal-type" evidence="7">
    <location>
        <begin position="13"/>
        <end position="45"/>
    </location>
</feature>
<evidence type="ECO:0000313" key="9">
    <source>
        <dbReference type="Proteomes" id="UP001175226"/>
    </source>
</evidence>
<dbReference type="GO" id="GO:0006351">
    <property type="term" value="P:DNA-templated transcription"/>
    <property type="evidence" value="ECO:0007669"/>
    <property type="project" value="InterPro"/>
</dbReference>
<dbReference type="GO" id="GO:0005634">
    <property type="term" value="C:nucleus"/>
    <property type="evidence" value="ECO:0007669"/>
    <property type="project" value="UniProtKB-SubCell"/>
</dbReference>
<dbReference type="Pfam" id="PF04082">
    <property type="entry name" value="Fungal_trans"/>
    <property type="match status" value="1"/>
</dbReference>
<dbReference type="SMART" id="SM00066">
    <property type="entry name" value="GAL4"/>
    <property type="match status" value="1"/>
</dbReference>
<keyword evidence="9" id="KW-1185">Reference proteome</keyword>
<dbReference type="InterPro" id="IPR050815">
    <property type="entry name" value="TF_fung"/>
</dbReference>
<dbReference type="PANTHER" id="PTHR47338:SF29">
    <property type="entry name" value="ZN(2)-C6 FUNGAL-TYPE DOMAIN-CONTAINING PROTEIN"/>
    <property type="match status" value="1"/>
</dbReference>
<evidence type="ECO:0000256" key="2">
    <source>
        <dbReference type="ARBA" id="ARBA00022723"/>
    </source>
</evidence>
<feature type="region of interest" description="Disordered" evidence="6">
    <location>
        <begin position="68"/>
        <end position="99"/>
    </location>
</feature>
<gene>
    <name evidence="8" type="ORF">EV421DRAFT_728681</name>
</gene>